<feature type="domain" description="Sema" evidence="9">
    <location>
        <begin position="27"/>
        <end position="501"/>
    </location>
</feature>
<dbReference type="InterPro" id="IPR015943">
    <property type="entry name" value="WD40/YVTN_repeat-like_dom_sf"/>
</dbReference>
<feature type="domain" description="Ig-like" evidence="8">
    <location>
        <begin position="554"/>
        <end position="623"/>
    </location>
</feature>
<dbReference type="GO" id="GO:0045499">
    <property type="term" value="F:chemorepellent activity"/>
    <property type="evidence" value="ECO:0007669"/>
    <property type="project" value="TreeGrafter"/>
</dbReference>
<dbReference type="STRING" id="1676925.ENSPKIP00000025322"/>
<dbReference type="GO" id="GO:0030335">
    <property type="term" value="P:positive regulation of cell migration"/>
    <property type="evidence" value="ECO:0007669"/>
    <property type="project" value="TreeGrafter"/>
</dbReference>
<sequence>NKPLERCRCVQYFWSLTGCPGFYRTEVATLTHTHTKFIYSYDNARLFREERVSNYSCMLLREDLGLLLVGARDVIYALDMQDVSRKKSEVKWAITKNEQEMCMTKGKTEVDCQNYIRILHTVHDGRIYACGTNAFSPLCTYMTCDEGQLQLQGWKEDGKGKCPFDPHQRYASLMVGDDLYSATTLNFLGSNSALTRNSRTHLSTEIQDSWLSDPRFVYMAEVPESLGSSTGDDDKVYLFFSEAAVEYDFYKKLVVSRVARVCKGDMGGQRTLQKRWTSFLKARLDCPVLDYSMPFILQDAFLWRDHNWKTSSCFLLTASRASMNTSAVCAYKVEDISLVFSKGRYKKSINVENADTKWVPYGGELPQPRPGACIDDAARSLGVKQSLDIPDSTLQFLRGQPLMDTVVQPLNGGPQLIKRGPAFTRIAVDSVLALDRYLYFVMFIGTENGSVLKAVNYGSDVVIVEELHLFGDAVPIEVLRLSNATGTLYAGSASGIMQVPLRGCSRYKSCLDCVLARDPYCAWDTTGGACVAFFFLPLRELIQRVKDGNASLCPKVESIETQNMTLDAGTNVKLPCQQGSNLAQTVWLLDGKPLDAPHMAHVHADGLLVFGNPLEAAGLYECQSVERGFVTKMATYLLQPGNTDPLIPMLQKKACNTVVLKVTVALLSLLLAMLLVWDFCKGHISLPWCIKLRRNPQPPPLHNQGYHQGPAEIKLLANRSANNNHCGLPFPTDAHGTPRSNGSPMFNPQFIADESEI</sequence>
<dbReference type="InterPro" id="IPR016201">
    <property type="entry name" value="PSI"/>
</dbReference>
<evidence type="ECO:0000313" key="11">
    <source>
        <dbReference type="Proteomes" id="UP000261540"/>
    </source>
</evidence>
<feature type="region of interest" description="Disordered" evidence="7">
    <location>
        <begin position="728"/>
        <end position="747"/>
    </location>
</feature>
<dbReference type="SUPFAM" id="SSF101912">
    <property type="entry name" value="Sema domain"/>
    <property type="match status" value="1"/>
</dbReference>
<reference evidence="10" key="2">
    <citation type="submission" date="2025-09" db="UniProtKB">
        <authorList>
            <consortium name="Ensembl"/>
        </authorList>
    </citation>
    <scope>IDENTIFICATION</scope>
</reference>
<dbReference type="SUPFAM" id="SSF103575">
    <property type="entry name" value="Plexin repeat"/>
    <property type="match status" value="1"/>
</dbReference>
<organism evidence="10 11">
    <name type="scientific">Paramormyrops kingsleyae</name>
    <dbReference type="NCBI Taxonomy" id="1676925"/>
    <lineage>
        <taxon>Eukaryota</taxon>
        <taxon>Metazoa</taxon>
        <taxon>Chordata</taxon>
        <taxon>Craniata</taxon>
        <taxon>Vertebrata</taxon>
        <taxon>Euteleostomi</taxon>
        <taxon>Actinopterygii</taxon>
        <taxon>Neopterygii</taxon>
        <taxon>Teleostei</taxon>
        <taxon>Osteoglossocephala</taxon>
        <taxon>Osteoglossomorpha</taxon>
        <taxon>Osteoglossiformes</taxon>
        <taxon>Mormyridae</taxon>
        <taxon>Paramormyrops</taxon>
    </lineage>
</organism>
<protein>
    <submittedName>
        <fullName evidence="10">Semaphorin 4e</fullName>
    </submittedName>
</protein>
<dbReference type="GO" id="GO:0007411">
    <property type="term" value="P:axon guidance"/>
    <property type="evidence" value="ECO:0007669"/>
    <property type="project" value="TreeGrafter"/>
</dbReference>
<dbReference type="InterPro" id="IPR002165">
    <property type="entry name" value="Plexin_repeat"/>
</dbReference>
<comment type="caution">
    <text evidence="6">Lacks conserved residue(s) required for the propagation of feature annotation.</text>
</comment>
<evidence type="ECO:0000256" key="6">
    <source>
        <dbReference type="PROSITE-ProRule" id="PRU00352"/>
    </source>
</evidence>
<evidence type="ECO:0000256" key="5">
    <source>
        <dbReference type="ARBA" id="ARBA00023180"/>
    </source>
</evidence>
<dbReference type="InterPro" id="IPR007110">
    <property type="entry name" value="Ig-like_dom"/>
</dbReference>
<evidence type="ECO:0000256" key="1">
    <source>
        <dbReference type="ARBA" id="ARBA00004370"/>
    </source>
</evidence>
<dbReference type="PROSITE" id="PS51004">
    <property type="entry name" value="SEMA"/>
    <property type="match status" value="1"/>
</dbReference>
<name>A0A3B3S3K9_9TELE</name>
<dbReference type="InterPro" id="IPR001627">
    <property type="entry name" value="Semap_dom"/>
</dbReference>
<dbReference type="PROSITE" id="PS50835">
    <property type="entry name" value="IG_LIKE"/>
    <property type="match status" value="1"/>
</dbReference>
<dbReference type="SUPFAM" id="SSF48726">
    <property type="entry name" value="Immunoglobulin"/>
    <property type="match status" value="1"/>
</dbReference>
<dbReference type="PANTHER" id="PTHR11036">
    <property type="entry name" value="SEMAPHORIN"/>
    <property type="match status" value="1"/>
</dbReference>
<dbReference type="GO" id="GO:0001755">
    <property type="term" value="P:neural crest cell migration"/>
    <property type="evidence" value="ECO:0007669"/>
    <property type="project" value="TreeGrafter"/>
</dbReference>
<evidence type="ECO:0000313" key="10">
    <source>
        <dbReference type="Ensembl" id="ENSPKIP00000025322.1"/>
    </source>
</evidence>
<dbReference type="InterPro" id="IPR036352">
    <property type="entry name" value="Semap_dom_sf"/>
</dbReference>
<evidence type="ECO:0000256" key="7">
    <source>
        <dbReference type="SAM" id="MobiDB-lite"/>
    </source>
</evidence>
<dbReference type="InterPro" id="IPR013783">
    <property type="entry name" value="Ig-like_fold"/>
</dbReference>
<dbReference type="Gene3D" id="2.130.10.10">
    <property type="entry name" value="YVTN repeat-like/Quinoprotein amine dehydrogenase"/>
    <property type="match status" value="1"/>
</dbReference>
<accession>A0A3B3S3K9</accession>
<dbReference type="Pfam" id="PF01403">
    <property type="entry name" value="Sema"/>
    <property type="match status" value="1"/>
</dbReference>
<keyword evidence="11" id="KW-1185">Reference proteome</keyword>
<evidence type="ECO:0000259" key="9">
    <source>
        <dbReference type="PROSITE" id="PS51004"/>
    </source>
</evidence>
<keyword evidence="5" id="KW-0325">Glycoprotein</keyword>
<proteinExistence type="inferred from homology"/>
<dbReference type="AlphaFoldDB" id="A0A3B3S3K9"/>
<reference evidence="10" key="1">
    <citation type="submission" date="2025-08" db="UniProtKB">
        <authorList>
            <consortium name="Ensembl"/>
        </authorList>
    </citation>
    <scope>IDENTIFICATION</scope>
</reference>
<dbReference type="GO" id="GO:0071526">
    <property type="term" value="P:semaphorin-plexin signaling pathway"/>
    <property type="evidence" value="ECO:0007669"/>
    <property type="project" value="TreeGrafter"/>
</dbReference>
<comment type="similarity">
    <text evidence="2">Belongs to the semaphorin family.</text>
</comment>
<dbReference type="Ensembl" id="ENSPKIT00000006052.1">
    <property type="protein sequence ID" value="ENSPKIP00000025322.1"/>
    <property type="gene ID" value="ENSPKIG00000008134.1"/>
</dbReference>
<keyword evidence="3" id="KW-0472">Membrane</keyword>
<evidence type="ECO:0000259" key="8">
    <source>
        <dbReference type="PROSITE" id="PS50835"/>
    </source>
</evidence>
<dbReference type="Gene3D" id="2.60.40.10">
    <property type="entry name" value="Immunoglobulins"/>
    <property type="match status" value="1"/>
</dbReference>
<dbReference type="GO" id="GO:0030215">
    <property type="term" value="F:semaphorin receptor binding"/>
    <property type="evidence" value="ECO:0007669"/>
    <property type="project" value="InterPro"/>
</dbReference>
<dbReference type="SMART" id="SM00630">
    <property type="entry name" value="Sema"/>
    <property type="match status" value="1"/>
</dbReference>
<dbReference type="InterPro" id="IPR036179">
    <property type="entry name" value="Ig-like_dom_sf"/>
</dbReference>
<dbReference type="GO" id="GO:0000122">
    <property type="term" value="P:negative regulation of transcription by RNA polymerase II"/>
    <property type="evidence" value="ECO:0007669"/>
    <property type="project" value="TreeGrafter"/>
</dbReference>
<dbReference type="FunFam" id="2.130.10.10:FF:001703">
    <property type="entry name" value="Semaphorin 4e"/>
    <property type="match status" value="1"/>
</dbReference>
<dbReference type="GO" id="GO:0005615">
    <property type="term" value="C:extracellular space"/>
    <property type="evidence" value="ECO:0007669"/>
    <property type="project" value="TreeGrafter"/>
</dbReference>
<dbReference type="SMART" id="SM00423">
    <property type="entry name" value="PSI"/>
    <property type="match status" value="1"/>
</dbReference>
<evidence type="ECO:0000256" key="3">
    <source>
        <dbReference type="ARBA" id="ARBA00023136"/>
    </source>
</evidence>
<dbReference type="InterPro" id="IPR027231">
    <property type="entry name" value="Semaphorin"/>
</dbReference>
<evidence type="ECO:0000256" key="2">
    <source>
        <dbReference type="ARBA" id="ARBA00009492"/>
    </source>
</evidence>
<keyword evidence="4" id="KW-1015">Disulfide bond</keyword>
<dbReference type="PANTHER" id="PTHR11036:SF135">
    <property type="entry name" value="SEMAPHORIN 4D ISOFORM X1-RELATED"/>
    <property type="match status" value="1"/>
</dbReference>
<dbReference type="GO" id="GO:0043931">
    <property type="term" value="P:ossification involved in bone maturation"/>
    <property type="evidence" value="ECO:0007669"/>
    <property type="project" value="TreeGrafter"/>
</dbReference>
<comment type="subcellular location">
    <subcellularLocation>
        <location evidence="1">Membrane</location>
    </subcellularLocation>
</comment>
<dbReference type="Pfam" id="PF01437">
    <property type="entry name" value="PSI"/>
    <property type="match status" value="1"/>
</dbReference>
<dbReference type="GO" id="GO:0005886">
    <property type="term" value="C:plasma membrane"/>
    <property type="evidence" value="ECO:0007669"/>
    <property type="project" value="TreeGrafter"/>
</dbReference>
<dbReference type="Gene3D" id="3.30.1680.10">
    <property type="entry name" value="ligand-binding face of the semaphorins, domain 2"/>
    <property type="match status" value="1"/>
</dbReference>
<dbReference type="GeneTree" id="ENSGT00940000165656"/>
<evidence type="ECO:0000256" key="4">
    <source>
        <dbReference type="ARBA" id="ARBA00023157"/>
    </source>
</evidence>
<dbReference type="Proteomes" id="UP000261540">
    <property type="component" value="Unplaced"/>
</dbReference>